<dbReference type="AlphaFoldDB" id="A0A8X6XN20"/>
<dbReference type="EMBL" id="BMAV01011116">
    <property type="protein sequence ID" value="GFY56720.1"/>
    <property type="molecule type" value="Genomic_DNA"/>
</dbReference>
<organism evidence="1 2">
    <name type="scientific">Trichonephila inaurata madagascariensis</name>
    <dbReference type="NCBI Taxonomy" id="2747483"/>
    <lineage>
        <taxon>Eukaryota</taxon>
        <taxon>Metazoa</taxon>
        <taxon>Ecdysozoa</taxon>
        <taxon>Arthropoda</taxon>
        <taxon>Chelicerata</taxon>
        <taxon>Arachnida</taxon>
        <taxon>Araneae</taxon>
        <taxon>Araneomorphae</taxon>
        <taxon>Entelegynae</taxon>
        <taxon>Araneoidea</taxon>
        <taxon>Nephilidae</taxon>
        <taxon>Trichonephila</taxon>
        <taxon>Trichonephila inaurata</taxon>
    </lineage>
</organism>
<comment type="caution">
    <text evidence="1">The sequence shown here is derived from an EMBL/GenBank/DDBJ whole genome shotgun (WGS) entry which is preliminary data.</text>
</comment>
<proteinExistence type="predicted"/>
<reference evidence="1" key="1">
    <citation type="submission" date="2020-08" db="EMBL/GenBank/DDBJ databases">
        <title>Multicomponent nature underlies the extraordinary mechanical properties of spider dragline silk.</title>
        <authorList>
            <person name="Kono N."/>
            <person name="Nakamura H."/>
            <person name="Mori M."/>
            <person name="Yoshida Y."/>
            <person name="Ohtoshi R."/>
            <person name="Malay A.D."/>
            <person name="Moran D.A.P."/>
            <person name="Tomita M."/>
            <person name="Numata K."/>
            <person name="Arakawa K."/>
        </authorList>
    </citation>
    <scope>NUCLEOTIDE SEQUENCE</scope>
</reference>
<dbReference type="Proteomes" id="UP000886998">
    <property type="component" value="Unassembled WGS sequence"/>
</dbReference>
<accession>A0A8X6XN20</accession>
<evidence type="ECO:0000313" key="2">
    <source>
        <dbReference type="Proteomes" id="UP000886998"/>
    </source>
</evidence>
<evidence type="ECO:0000313" key="1">
    <source>
        <dbReference type="EMBL" id="GFY56720.1"/>
    </source>
</evidence>
<sequence>MLPFIDNCPLGTGRERQLVRMVKRSLRSVFQAPQDPEIAELSPTDAAHGYGLIMRRSISASKDNSCICACLREGYFALLFEINKIFY</sequence>
<gene>
    <name evidence="1" type="ORF">TNIN_319171</name>
</gene>
<keyword evidence="2" id="KW-1185">Reference proteome</keyword>
<name>A0A8X6XN20_9ARAC</name>
<protein>
    <submittedName>
        <fullName evidence="1">Uncharacterized protein</fullName>
    </submittedName>
</protein>